<evidence type="ECO:0000313" key="3">
    <source>
        <dbReference type="Proteomes" id="UP001341245"/>
    </source>
</evidence>
<proteinExistence type="inferred from homology"/>
<organism evidence="2 3">
    <name type="scientific">Aureobasidium pullulans</name>
    <name type="common">Black yeast</name>
    <name type="synonym">Pullularia pullulans</name>
    <dbReference type="NCBI Taxonomy" id="5580"/>
    <lineage>
        <taxon>Eukaryota</taxon>
        <taxon>Fungi</taxon>
        <taxon>Dikarya</taxon>
        <taxon>Ascomycota</taxon>
        <taxon>Pezizomycotina</taxon>
        <taxon>Dothideomycetes</taxon>
        <taxon>Dothideomycetidae</taxon>
        <taxon>Dothideales</taxon>
        <taxon>Saccotheciaceae</taxon>
        <taxon>Aureobasidium</taxon>
    </lineage>
</organism>
<dbReference type="CDD" id="cd05325">
    <property type="entry name" value="carb_red_sniffer_like_SDR_c"/>
    <property type="match status" value="1"/>
</dbReference>
<evidence type="ECO:0008006" key="4">
    <source>
        <dbReference type="Google" id="ProtNLM"/>
    </source>
</evidence>
<dbReference type="Proteomes" id="UP001341245">
    <property type="component" value="Unassembled WGS sequence"/>
</dbReference>
<evidence type="ECO:0000256" key="1">
    <source>
        <dbReference type="ARBA" id="ARBA00006484"/>
    </source>
</evidence>
<comment type="caution">
    <text evidence="2">The sequence shown here is derived from an EMBL/GenBank/DDBJ whole genome shotgun (WGS) entry which is preliminary data.</text>
</comment>
<sequence length="255" mass="27621">MATYLITGASRGIGLELTKQLLELPASKVSTVFAVARNVESDAIRQLVKEYPDRIYPVSASVDDTASVQEAAETVKTKLSGHGLDVLVNNAGIAGLTPGSIKDMEPDQLAQILDVNVIGTQRVTSAFMPLLEQGTQKKIINMSSGLGSFAYATRTATMPTDAYIISKTALNMLTLRWANWYSDAGFTILAISPGWLKTDMGNEQADLSVEVGVAEVKRLILESGREQNGKFLNINVPETEGTNYQFEYDGKGIPW</sequence>
<dbReference type="PANTHER" id="PTHR43544">
    <property type="entry name" value="SHORT-CHAIN DEHYDROGENASE/REDUCTASE"/>
    <property type="match status" value="1"/>
</dbReference>
<gene>
    <name evidence="2" type="ORF">QM012_001300</name>
</gene>
<accession>A0ABR0TDN9</accession>
<dbReference type="PANTHER" id="PTHR43544:SF36">
    <property type="entry name" value="CHAIN OXIDOREDUCTASE (CSGA), PUTATIVE (AFU_ORTHOLOGUE AFUA_4G00910)-RELATED"/>
    <property type="match status" value="1"/>
</dbReference>
<evidence type="ECO:0000313" key="2">
    <source>
        <dbReference type="EMBL" id="KAK6002550.1"/>
    </source>
</evidence>
<comment type="similarity">
    <text evidence="1">Belongs to the short-chain dehydrogenases/reductases (SDR) family.</text>
</comment>
<dbReference type="Pfam" id="PF00106">
    <property type="entry name" value="adh_short"/>
    <property type="match status" value="1"/>
</dbReference>
<dbReference type="InterPro" id="IPR036291">
    <property type="entry name" value="NAD(P)-bd_dom_sf"/>
</dbReference>
<keyword evidence="3" id="KW-1185">Reference proteome</keyword>
<reference evidence="2 3" key="1">
    <citation type="submission" date="2023-11" db="EMBL/GenBank/DDBJ databases">
        <title>Draft genome sequence and annotation of the polyextremotolerant black yeast-like fungus Aureobasidium pullulans NRRL 62042.</title>
        <authorList>
            <person name="Dielentheis-Frenken M.R.E."/>
            <person name="Wibberg D."/>
            <person name="Blank L.M."/>
            <person name="Tiso T."/>
        </authorList>
    </citation>
    <scope>NUCLEOTIDE SEQUENCE [LARGE SCALE GENOMIC DNA]</scope>
    <source>
        <strain evidence="2 3">NRRL 62042</strain>
    </source>
</reference>
<dbReference type="SUPFAM" id="SSF51735">
    <property type="entry name" value="NAD(P)-binding Rossmann-fold domains"/>
    <property type="match status" value="1"/>
</dbReference>
<name>A0ABR0TDN9_AURPU</name>
<dbReference type="Gene3D" id="3.40.50.720">
    <property type="entry name" value="NAD(P)-binding Rossmann-like Domain"/>
    <property type="match status" value="1"/>
</dbReference>
<dbReference type="EMBL" id="JASGXD010000011">
    <property type="protein sequence ID" value="KAK6002550.1"/>
    <property type="molecule type" value="Genomic_DNA"/>
</dbReference>
<dbReference type="PRINTS" id="PR00081">
    <property type="entry name" value="GDHRDH"/>
</dbReference>
<protein>
    <recommendedName>
        <fullName evidence="4">NAD(P)-binding protein</fullName>
    </recommendedName>
</protein>
<dbReference type="InterPro" id="IPR051468">
    <property type="entry name" value="Fungal_SecMetab_SDRs"/>
</dbReference>
<dbReference type="InterPro" id="IPR002347">
    <property type="entry name" value="SDR_fam"/>
</dbReference>